<name>A0A3P7FR57_WUCBA</name>
<accession>A0A3P7FR57</accession>
<evidence type="ECO:0000313" key="2">
    <source>
        <dbReference type="EMBL" id="VDM13052.1"/>
    </source>
</evidence>
<dbReference type="InterPro" id="IPR008737">
    <property type="entry name" value="DUF1758"/>
</dbReference>
<gene>
    <name evidence="2" type="ORF">WBA_LOCUS6438</name>
</gene>
<sequence>MIAMKQSQPGQESSNWLTNKKKRPCIFCNNNHWDSKCHIYSTVEQRIDRLKEINVCSNCFKIGHSEFDRRKRARCFYCKKSHNSAFCTTKTHKSKQPKDSGIDKGKVVIKNANTSVNSNIKGKRVLLLCKEATVFNPDKPEHQYFLTSDAIFISQKLAYRLNLLETDEEEYTISSFGNRIPKVCRITQTQIGLKTEGSDQTTAQAIVMDYLTNDLQVVKVADKNEIFNLRSYRKQSDIVIGADYFFDFVHMKNAQQLKSLY</sequence>
<feature type="domain" description="DUF1758" evidence="1">
    <location>
        <begin position="148"/>
        <end position="257"/>
    </location>
</feature>
<dbReference type="AlphaFoldDB" id="A0A3P7FR57"/>
<dbReference type="OrthoDB" id="5876162at2759"/>
<protein>
    <recommendedName>
        <fullName evidence="1">DUF1758 domain-containing protein</fullName>
    </recommendedName>
</protein>
<evidence type="ECO:0000313" key="3">
    <source>
        <dbReference type="Proteomes" id="UP000270924"/>
    </source>
</evidence>
<dbReference type="EMBL" id="UYWW01003818">
    <property type="protein sequence ID" value="VDM13052.1"/>
    <property type="molecule type" value="Genomic_DNA"/>
</dbReference>
<evidence type="ECO:0000259" key="1">
    <source>
        <dbReference type="Pfam" id="PF05585"/>
    </source>
</evidence>
<dbReference type="Proteomes" id="UP000270924">
    <property type="component" value="Unassembled WGS sequence"/>
</dbReference>
<proteinExistence type="predicted"/>
<dbReference type="InParanoid" id="A0A3P7FR57"/>
<reference evidence="2 3" key="1">
    <citation type="submission" date="2018-11" db="EMBL/GenBank/DDBJ databases">
        <authorList>
            <consortium name="Pathogen Informatics"/>
        </authorList>
    </citation>
    <scope>NUCLEOTIDE SEQUENCE [LARGE SCALE GENOMIC DNA]</scope>
</reference>
<keyword evidence="3" id="KW-1185">Reference proteome</keyword>
<organism evidence="2 3">
    <name type="scientific">Wuchereria bancrofti</name>
    <dbReference type="NCBI Taxonomy" id="6293"/>
    <lineage>
        <taxon>Eukaryota</taxon>
        <taxon>Metazoa</taxon>
        <taxon>Ecdysozoa</taxon>
        <taxon>Nematoda</taxon>
        <taxon>Chromadorea</taxon>
        <taxon>Rhabditida</taxon>
        <taxon>Spirurina</taxon>
        <taxon>Spiruromorpha</taxon>
        <taxon>Filarioidea</taxon>
        <taxon>Onchocercidae</taxon>
        <taxon>Wuchereria</taxon>
    </lineage>
</organism>
<dbReference type="Pfam" id="PF05585">
    <property type="entry name" value="DUF1758"/>
    <property type="match status" value="1"/>
</dbReference>